<dbReference type="GO" id="GO:0016705">
    <property type="term" value="F:oxidoreductase activity, acting on paired donors, with incorporation or reduction of molecular oxygen"/>
    <property type="evidence" value="ECO:0007669"/>
    <property type="project" value="InterPro"/>
</dbReference>
<dbReference type="OrthoDB" id="1470350at2759"/>
<dbReference type="Proteomes" id="UP000515908">
    <property type="component" value="Chromosome 05"/>
</dbReference>
<dbReference type="AlphaFoldDB" id="A0A7G2C7C5"/>
<feature type="binding site" description="axial binding residue" evidence="9">
    <location>
        <position position="488"/>
    </location>
    <ligand>
        <name>heme</name>
        <dbReference type="ChEBI" id="CHEBI:30413"/>
    </ligand>
    <ligandPart>
        <name>Fe</name>
        <dbReference type="ChEBI" id="CHEBI:18248"/>
    </ligandPart>
</feature>
<dbReference type="InterPro" id="IPR036396">
    <property type="entry name" value="Cyt_P450_sf"/>
</dbReference>
<comment type="similarity">
    <text evidence="3">Belongs to the cytochrome P450 family.</text>
</comment>
<dbReference type="Gene3D" id="1.10.630.10">
    <property type="entry name" value="Cytochrome P450"/>
    <property type="match status" value="1"/>
</dbReference>
<name>A0A7G2C7C5_9TRYP</name>
<evidence type="ECO:0000256" key="3">
    <source>
        <dbReference type="ARBA" id="ARBA00010617"/>
    </source>
</evidence>
<keyword evidence="12" id="KW-1185">Reference proteome</keyword>
<gene>
    <name evidence="11" type="ORF">ADEAN_000281000</name>
</gene>
<dbReference type="Pfam" id="PF00067">
    <property type="entry name" value="p450"/>
    <property type="match status" value="1"/>
</dbReference>
<keyword evidence="5" id="KW-0560">Oxidoreductase</keyword>
<keyword evidence="10" id="KW-1133">Transmembrane helix</keyword>
<dbReference type="GO" id="GO:0005506">
    <property type="term" value="F:iron ion binding"/>
    <property type="evidence" value="ECO:0007669"/>
    <property type="project" value="InterPro"/>
</dbReference>
<dbReference type="InterPro" id="IPR002403">
    <property type="entry name" value="Cyt_P450_E_grp-IV"/>
</dbReference>
<keyword evidence="9" id="KW-0349">Heme</keyword>
<dbReference type="PANTHER" id="PTHR24291">
    <property type="entry name" value="CYTOCHROME P450 FAMILY 4"/>
    <property type="match status" value="1"/>
</dbReference>
<evidence type="ECO:0000256" key="1">
    <source>
        <dbReference type="ARBA" id="ARBA00001971"/>
    </source>
</evidence>
<dbReference type="GO" id="GO:0004497">
    <property type="term" value="F:monooxygenase activity"/>
    <property type="evidence" value="ECO:0007669"/>
    <property type="project" value="UniProtKB-KW"/>
</dbReference>
<keyword evidence="7" id="KW-0503">Monooxygenase</keyword>
<sequence length="555" mass="63857">MFQTVNALFEQSLGTLITFLAVPVITYLILFKLLPGLRMDYYLFKFPTLNGYIPILGHALRLAGPAPWSKMANWSFNPEKNIPAHSKRVVYFNVAGMRVLYINEPKLLKRVLLTHQRNYRKAIDSAYKHFMCLLGTGLVTAEDEQWKKGRLLLSHALRVDILEDVPLMTIRAVDRIMEKLDKVSESNPFVDLNEEFRHMTLQVIGESSLSLSPDETDRIFPALYLPIVHECNRRVWAPWRAFMPFLDGSRERNTCLKKLDTVLGEIIESRWKVREEKMKSGKPDILALCMSQIDAIDSHVVKELRDDVKTMLLAGHETSAALLTWATYEVIRHKDIRQKLVEEAKGLFDPKNCKEVIQTRYGPRGVPSADNVRQLKLIPAVLRETLRVHSVVPLVMRYAAKDDVWKKEDTGLEEDLKVPAGCNIAVGIQGVHRNPDVWSNPTEFDPERFIDAEIANNTNLLNSSEKHTFSKVIDPYAFIPFINGPRNCLGQHLSIMETQVALGYLFYNWDLRLYKDPQYHFKNEQNWEDEVGRHHDYIIPQVPHDGLKVYGSVNK</sequence>
<evidence type="ECO:0000313" key="12">
    <source>
        <dbReference type="Proteomes" id="UP000515908"/>
    </source>
</evidence>
<proteinExistence type="inferred from homology"/>
<dbReference type="EMBL" id="LR877149">
    <property type="protein sequence ID" value="CAD2215355.1"/>
    <property type="molecule type" value="Genomic_DNA"/>
</dbReference>
<keyword evidence="10" id="KW-0812">Transmembrane</keyword>
<feature type="transmembrane region" description="Helical" evidence="10">
    <location>
        <begin position="12"/>
        <end position="34"/>
    </location>
</feature>
<evidence type="ECO:0000256" key="5">
    <source>
        <dbReference type="ARBA" id="ARBA00023002"/>
    </source>
</evidence>
<evidence type="ECO:0000256" key="10">
    <source>
        <dbReference type="SAM" id="Phobius"/>
    </source>
</evidence>
<evidence type="ECO:0000256" key="2">
    <source>
        <dbReference type="ARBA" id="ARBA00004370"/>
    </source>
</evidence>
<dbReference type="InterPro" id="IPR001128">
    <property type="entry name" value="Cyt_P450"/>
</dbReference>
<reference evidence="11 12" key="1">
    <citation type="submission" date="2020-08" db="EMBL/GenBank/DDBJ databases">
        <authorList>
            <person name="Newling K."/>
            <person name="Davey J."/>
            <person name="Forrester S."/>
        </authorList>
    </citation>
    <scope>NUCLEOTIDE SEQUENCE [LARGE SCALE GENOMIC DNA]</scope>
    <source>
        <strain evidence="12">Crithidia deanei Carvalho (ATCC PRA-265)</strain>
    </source>
</reference>
<dbReference type="InterPro" id="IPR050196">
    <property type="entry name" value="Cytochrome_P450_Monoox"/>
</dbReference>
<keyword evidence="4 9" id="KW-0479">Metal-binding</keyword>
<organism evidence="11 12">
    <name type="scientific">Angomonas deanei</name>
    <dbReference type="NCBI Taxonomy" id="59799"/>
    <lineage>
        <taxon>Eukaryota</taxon>
        <taxon>Discoba</taxon>
        <taxon>Euglenozoa</taxon>
        <taxon>Kinetoplastea</taxon>
        <taxon>Metakinetoplastina</taxon>
        <taxon>Trypanosomatida</taxon>
        <taxon>Trypanosomatidae</taxon>
        <taxon>Strigomonadinae</taxon>
        <taxon>Angomonas</taxon>
    </lineage>
</organism>
<dbReference type="PRINTS" id="PR00465">
    <property type="entry name" value="EP450IV"/>
</dbReference>
<evidence type="ECO:0000256" key="8">
    <source>
        <dbReference type="ARBA" id="ARBA00023136"/>
    </source>
</evidence>
<evidence type="ECO:0000313" key="11">
    <source>
        <dbReference type="EMBL" id="CAD2215355.1"/>
    </source>
</evidence>
<comment type="cofactor">
    <cofactor evidence="1 9">
        <name>heme</name>
        <dbReference type="ChEBI" id="CHEBI:30413"/>
    </cofactor>
</comment>
<evidence type="ECO:0000256" key="6">
    <source>
        <dbReference type="ARBA" id="ARBA00023004"/>
    </source>
</evidence>
<evidence type="ECO:0000256" key="4">
    <source>
        <dbReference type="ARBA" id="ARBA00022723"/>
    </source>
</evidence>
<evidence type="ECO:0000256" key="9">
    <source>
        <dbReference type="PIRSR" id="PIRSR602403-1"/>
    </source>
</evidence>
<dbReference type="SUPFAM" id="SSF48264">
    <property type="entry name" value="Cytochrome P450"/>
    <property type="match status" value="1"/>
</dbReference>
<keyword evidence="8 10" id="KW-0472">Membrane</keyword>
<accession>A0A7G2C7C5</accession>
<comment type="subcellular location">
    <subcellularLocation>
        <location evidence="2">Membrane</location>
    </subcellularLocation>
</comment>
<dbReference type="PANTHER" id="PTHR24291:SF43">
    <property type="entry name" value="AROMATASE"/>
    <property type="match status" value="1"/>
</dbReference>
<keyword evidence="6 9" id="KW-0408">Iron</keyword>
<dbReference type="PRINTS" id="PR00385">
    <property type="entry name" value="P450"/>
</dbReference>
<dbReference type="GO" id="GO:0016020">
    <property type="term" value="C:membrane"/>
    <property type="evidence" value="ECO:0007669"/>
    <property type="project" value="UniProtKB-SubCell"/>
</dbReference>
<dbReference type="GO" id="GO:0020037">
    <property type="term" value="F:heme binding"/>
    <property type="evidence" value="ECO:0007669"/>
    <property type="project" value="InterPro"/>
</dbReference>
<dbReference type="VEuPathDB" id="TriTrypDB:ADEAN_000281000"/>
<protein>
    <submittedName>
        <fullName evidence="11">Cytochrome P450, putative</fullName>
    </submittedName>
</protein>
<evidence type="ECO:0000256" key="7">
    <source>
        <dbReference type="ARBA" id="ARBA00023033"/>
    </source>
</evidence>